<feature type="binding site" evidence="7">
    <location>
        <position position="150"/>
    </location>
    <ligand>
        <name>a 1,2-diacyl-sn-glycero-3-phospho-(1'-sn-glycerol)</name>
        <dbReference type="ChEBI" id="CHEBI:64716"/>
    </ligand>
</feature>
<evidence type="ECO:0000256" key="4">
    <source>
        <dbReference type="ARBA" id="ARBA00022692"/>
    </source>
</evidence>
<evidence type="ECO:0000256" key="7">
    <source>
        <dbReference type="HAMAP-Rule" id="MF_01147"/>
    </source>
</evidence>
<comment type="function">
    <text evidence="7">Catalyzes the transfer of the diacylglyceryl group from phosphatidylglycerol to the sulfhydryl group of the N-terminal cysteine of a prolipoprotein, the first step in the formation of mature lipoproteins.</text>
</comment>
<dbReference type="KEGG" id="cmx:DNC_02655"/>
<dbReference type="EMBL" id="CP007217">
    <property type="protein sequence ID" value="AJR10599.1"/>
    <property type="molecule type" value="Genomic_DNA"/>
</dbReference>
<dbReference type="PANTHER" id="PTHR30589:SF0">
    <property type="entry name" value="PHOSPHATIDYLGLYCEROL--PROLIPOPROTEIN DIACYLGLYCERYL TRANSFERASE"/>
    <property type="match status" value="1"/>
</dbReference>
<evidence type="ECO:0000256" key="6">
    <source>
        <dbReference type="ARBA" id="ARBA00023136"/>
    </source>
</evidence>
<feature type="transmembrane region" description="Helical" evidence="7">
    <location>
        <begin position="102"/>
        <end position="119"/>
    </location>
</feature>
<dbReference type="EC" id="2.5.1.145" evidence="7"/>
<feature type="transmembrane region" description="Helical" evidence="7">
    <location>
        <begin position="184"/>
        <end position="202"/>
    </location>
</feature>
<dbReference type="PATRIC" id="fig|243161.6.peg.561"/>
<evidence type="ECO:0000256" key="1">
    <source>
        <dbReference type="ARBA" id="ARBA00007150"/>
    </source>
</evidence>
<evidence type="ECO:0000313" key="9">
    <source>
        <dbReference type="Proteomes" id="UP000260363"/>
    </source>
</evidence>
<comment type="pathway">
    <text evidence="7">Protein modification; lipoprotein biosynthesis (diacylglyceryl transfer).</text>
</comment>
<feature type="transmembrane region" description="Helical" evidence="7">
    <location>
        <begin position="245"/>
        <end position="268"/>
    </location>
</feature>
<keyword evidence="3 7" id="KW-0808">Transferase</keyword>
<dbReference type="PROSITE" id="PS01311">
    <property type="entry name" value="LGT"/>
    <property type="match status" value="1"/>
</dbReference>
<proteinExistence type="inferred from homology"/>
<protein>
    <recommendedName>
        <fullName evidence="7">Phosphatidylglycerol--prolipoprotein diacylglyceryl transferase</fullName>
        <ecNumber evidence="7">2.5.1.145</ecNumber>
    </recommendedName>
</protein>
<evidence type="ECO:0000256" key="5">
    <source>
        <dbReference type="ARBA" id="ARBA00022989"/>
    </source>
</evidence>
<evidence type="ECO:0000313" key="8">
    <source>
        <dbReference type="EMBL" id="AJR10599.1"/>
    </source>
</evidence>
<dbReference type="KEGG" id="cmm:NC80_02635"/>
<dbReference type="GO" id="GO:0042158">
    <property type="term" value="P:lipoprotein biosynthetic process"/>
    <property type="evidence" value="ECO:0007669"/>
    <property type="project" value="UniProtKB-UniRule"/>
</dbReference>
<keyword evidence="6 7" id="KW-0472">Membrane</keyword>
<keyword evidence="4 7" id="KW-0812">Transmembrane</keyword>
<organism evidence="8 9">
    <name type="scientific">Chlamydia muridarum</name>
    <dbReference type="NCBI Taxonomy" id="83560"/>
    <lineage>
        <taxon>Bacteria</taxon>
        <taxon>Pseudomonadati</taxon>
        <taxon>Chlamydiota</taxon>
        <taxon>Chlamydiia</taxon>
        <taxon>Chlamydiales</taxon>
        <taxon>Chlamydiaceae</taxon>
        <taxon>Chlamydia/Chlamydophila group</taxon>
        <taxon>Chlamydia</taxon>
    </lineage>
</organism>
<dbReference type="KEGG" id="cmg:NC81_02650"/>
<dbReference type="STRING" id="83560.NC80_02635"/>
<dbReference type="NCBIfam" id="NF000775">
    <property type="entry name" value="PRK00052.2-5"/>
    <property type="match status" value="1"/>
</dbReference>
<dbReference type="HAMAP" id="MF_01147">
    <property type="entry name" value="Lgt"/>
    <property type="match status" value="1"/>
</dbReference>
<comment type="catalytic activity">
    <reaction evidence="7">
        <text>L-cysteinyl-[prolipoprotein] + a 1,2-diacyl-sn-glycero-3-phospho-(1'-sn-glycerol) = an S-1,2-diacyl-sn-glyceryl-L-cysteinyl-[prolipoprotein] + sn-glycerol 1-phosphate + H(+)</text>
        <dbReference type="Rhea" id="RHEA:56712"/>
        <dbReference type="Rhea" id="RHEA-COMP:14679"/>
        <dbReference type="Rhea" id="RHEA-COMP:14680"/>
        <dbReference type="ChEBI" id="CHEBI:15378"/>
        <dbReference type="ChEBI" id="CHEBI:29950"/>
        <dbReference type="ChEBI" id="CHEBI:57685"/>
        <dbReference type="ChEBI" id="CHEBI:64716"/>
        <dbReference type="ChEBI" id="CHEBI:140658"/>
        <dbReference type="EC" id="2.5.1.145"/>
    </reaction>
</comment>
<sequence length="274" mass="30374">MIHWEQSRTLLSFPQVGLHLSWYGIFFSLGIFLSSFAGIRLATVLCKDPNMRKELKTGLENFALGALLVIVIGARAFYVLFYGGSFYFENPSEIIKIWKGGLSSHGAIIALVIWSAAFSRFHIRRLPMLSVTYICDICGAVFGVAALLIRVGNFMNQEILGTPTSMPWGVVFANDSSLIARHPVQLYEGVSYLLLSLVLYWLCYRGSIRLGSGYSAAGALIGVASIRFCAEFFKTHQGSWLGEESLLTIGQWLSIPMVFLGIGILWIASKKREP</sequence>
<dbReference type="GO" id="GO:0005886">
    <property type="term" value="C:plasma membrane"/>
    <property type="evidence" value="ECO:0007669"/>
    <property type="project" value="UniProtKB-SubCell"/>
</dbReference>
<evidence type="ECO:0000256" key="3">
    <source>
        <dbReference type="ARBA" id="ARBA00022679"/>
    </source>
</evidence>
<keyword evidence="2 7" id="KW-1003">Cell membrane</keyword>
<comment type="similarity">
    <text evidence="1 7">Belongs to the Lgt family.</text>
</comment>
<comment type="subcellular location">
    <subcellularLocation>
        <location evidence="7">Cell membrane</location>
        <topology evidence="7">Multi-pass membrane protein</topology>
    </subcellularLocation>
</comment>
<feature type="transmembrane region" description="Helical" evidence="7">
    <location>
        <begin position="20"/>
        <end position="42"/>
    </location>
</feature>
<accession>A0A069ZTT3</accession>
<dbReference type="PANTHER" id="PTHR30589">
    <property type="entry name" value="PROLIPOPROTEIN DIACYLGLYCERYL TRANSFERASE"/>
    <property type="match status" value="1"/>
</dbReference>
<feature type="transmembrane region" description="Helical" evidence="7">
    <location>
        <begin position="62"/>
        <end position="82"/>
    </location>
</feature>
<feature type="transmembrane region" description="Helical" evidence="7">
    <location>
        <begin position="214"/>
        <end position="233"/>
    </location>
</feature>
<dbReference type="Pfam" id="PF01790">
    <property type="entry name" value="LGT"/>
    <property type="match status" value="1"/>
</dbReference>
<gene>
    <name evidence="7" type="primary">lgt</name>
    <name evidence="8" type="ORF">BD36_02820</name>
</gene>
<dbReference type="UniPathway" id="UPA00664"/>
<dbReference type="RefSeq" id="WP_010230677.1">
    <property type="nucleotide sequence ID" value="NZ_CP007217.1"/>
</dbReference>
<name>A0A069ZTT3_CHLMR</name>
<dbReference type="AlphaFoldDB" id="A0A069ZTT3"/>
<keyword evidence="5 7" id="KW-1133">Transmembrane helix</keyword>
<feature type="transmembrane region" description="Helical" evidence="7">
    <location>
        <begin position="131"/>
        <end position="151"/>
    </location>
</feature>
<reference evidence="8 9" key="1">
    <citation type="submission" date="2014-02" db="EMBL/GenBank/DDBJ databases">
        <authorList>
            <person name="Chen C."/>
            <person name="Conrad T.A."/>
            <person name="Zhou Z."/>
            <person name="Lai Z."/>
            <person name="Zhong G."/>
        </authorList>
    </citation>
    <scope>NUCLEOTIDE SEQUENCE [LARGE SCALE GENOMIC DNA]</scope>
    <source>
        <strain evidence="8 9">Nigg3-28</strain>
    </source>
</reference>
<evidence type="ECO:0000256" key="2">
    <source>
        <dbReference type="ARBA" id="ARBA00022475"/>
    </source>
</evidence>
<dbReference type="GO" id="GO:0008961">
    <property type="term" value="F:phosphatidylglycerol-prolipoprotein diacylglyceryl transferase activity"/>
    <property type="evidence" value="ECO:0007669"/>
    <property type="project" value="UniProtKB-UniRule"/>
</dbReference>
<dbReference type="SMR" id="A0A069ZTT3"/>
<dbReference type="InterPro" id="IPR001640">
    <property type="entry name" value="Lgt"/>
</dbReference>
<dbReference type="GeneID" id="1245883"/>
<dbReference type="Proteomes" id="UP000260363">
    <property type="component" value="Chromosome"/>
</dbReference>